<gene>
    <name evidence="2" type="ORF">TrLO_g2902</name>
</gene>
<keyword evidence="1" id="KW-0732">Signal</keyword>
<sequence>MNMFIFISLLFIFCVSTTGAEGSYFINAEDPIDLDSIMIPSQKIYPKYAMMCDFVRIGMNTQFLRENSYDPIGWYLDKSCCTYAQKPAVGENAVEYFVGKEACANACGCPGYYNGSISIVDWATEYCAPVFPEHERRLEIEKEYDAGSPPCSKGTESYYNTKDVFESCAAKAPCSDSMRESGENKEKCIDDCKTQIISVDSVEKQLKLIEIIYGSFFISAYPVYHPTPTKLPLPLLRKR</sequence>
<proteinExistence type="predicted"/>
<protein>
    <submittedName>
        <fullName evidence="2">Uncharacterized protein</fullName>
    </submittedName>
</protein>
<evidence type="ECO:0000313" key="3">
    <source>
        <dbReference type="Proteomes" id="UP001165122"/>
    </source>
</evidence>
<keyword evidence="3" id="KW-1185">Reference proteome</keyword>
<feature type="chain" id="PRO_5040764489" evidence="1">
    <location>
        <begin position="21"/>
        <end position="239"/>
    </location>
</feature>
<dbReference type="Proteomes" id="UP001165122">
    <property type="component" value="Unassembled WGS sequence"/>
</dbReference>
<name>A0A9W7AHA5_9STRA</name>
<dbReference type="EMBL" id="BRXW01000607">
    <property type="protein sequence ID" value="GMH69397.1"/>
    <property type="molecule type" value="Genomic_DNA"/>
</dbReference>
<evidence type="ECO:0000313" key="2">
    <source>
        <dbReference type="EMBL" id="GMH69397.1"/>
    </source>
</evidence>
<evidence type="ECO:0000256" key="1">
    <source>
        <dbReference type="SAM" id="SignalP"/>
    </source>
</evidence>
<reference evidence="3" key="1">
    <citation type="journal article" date="2023" name="Commun. Biol.">
        <title>Genome analysis of Parmales, the sister group of diatoms, reveals the evolutionary specialization of diatoms from phago-mixotrophs to photoautotrophs.</title>
        <authorList>
            <person name="Ban H."/>
            <person name="Sato S."/>
            <person name="Yoshikawa S."/>
            <person name="Yamada K."/>
            <person name="Nakamura Y."/>
            <person name="Ichinomiya M."/>
            <person name="Sato N."/>
            <person name="Blanc-Mathieu R."/>
            <person name="Endo H."/>
            <person name="Kuwata A."/>
            <person name="Ogata H."/>
        </authorList>
    </citation>
    <scope>NUCLEOTIDE SEQUENCE [LARGE SCALE GENOMIC DNA]</scope>
    <source>
        <strain evidence="3">NIES 3700</strain>
    </source>
</reference>
<accession>A0A9W7AHA5</accession>
<dbReference type="AlphaFoldDB" id="A0A9W7AHA5"/>
<feature type="signal peptide" evidence="1">
    <location>
        <begin position="1"/>
        <end position="20"/>
    </location>
</feature>
<organism evidence="2 3">
    <name type="scientific">Triparma laevis f. longispina</name>
    <dbReference type="NCBI Taxonomy" id="1714387"/>
    <lineage>
        <taxon>Eukaryota</taxon>
        <taxon>Sar</taxon>
        <taxon>Stramenopiles</taxon>
        <taxon>Ochrophyta</taxon>
        <taxon>Bolidophyceae</taxon>
        <taxon>Parmales</taxon>
        <taxon>Triparmaceae</taxon>
        <taxon>Triparma</taxon>
    </lineage>
</organism>
<comment type="caution">
    <text evidence="2">The sequence shown here is derived from an EMBL/GenBank/DDBJ whole genome shotgun (WGS) entry which is preliminary data.</text>
</comment>